<name>A0A1Z4EBG6_9MYCO</name>
<evidence type="ECO:0000256" key="3">
    <source>
        <dbReference type="ARBA" id="ARBA00022840"/>
    </source>
</evidence>
<reference evidence="5" key="1">
    <citation type="submission" date="2017-06" db="EMBL/GenBank/DDBJ databases">
        <title>Complete Genome Sequence of Mycobacterium shigaense.</title>
        <authorList>
            <person name="Fukano H."/>
            <person name="Yoshida M."/>
            <person name="Kazumi Y."/>
            <person name="Ogura Y."/>
            <person name="Mitarai S."/>
            <person name="Hayashi T."/>
            <person name="Hoshino Y."/>
        </authorList>
    </citation>
    <scope>NUCLEOTIDE SEQUENCE [LARGE SCALE GENOMIC DNA]</scope>
    <source>
        <strain evidence="5">UN-152</strain>
    </source>
</reference>
<dbReference type="InterPro" id="IPR003439">
    <property type="entry name" value="ABC_transporter-like_ATP-bd"/>
</dbReference>
<proteinExistence type="predicted"/>
<evidence type="ECO:0000313" key="4">
    <source>
        <dbReference type="EMBL" id="BAX90294.1"/>
    </source>
</evidence>
<keyword evidence="2" id="KW-0547">Nucleotide-binding</keyword>
<dbReference type="PANTHER" id="PTHR42788:SF19">
    <property type="entry name" value="ALIPHATIC SULFONATES IMPORT ATP-BINDING PROTEIN SSUB 2"/>
    <property type="match status" value="1"/>
</dbReference>
<dbReference type="PROSITE" id="PS50893">
    <property type="entry name" value="ABC_TRANSPORTER_2"/>
    <property type="match status" value="1"/>
</dbReference>
<keyword evidence="5" id="KW-1185">Reference proteome</keyword>
<dbReference type="CDD" id="cd03293">
    <property type="entry name" value="ABC_NrtD_SsuB_transporters"/>
    <property type="match status" value="1"/>
</dbReference>
<dbReference type="InterPro" id="IPR027417">
    <property type="entry name" value="P-loop_NTPase"/>
</dbReference>
<dbReference type="SMART" id="SM00382">
    <property type="entry name" value="AAA"/>
    <property type="match status" value="1"/>
</dbReference>
<dbReference type="PROSITE" id="PS00211">
    <property type="entry name" value="ABC_TRANSPORTER_1"/>
    <property type="match status" value="1"/>
</dbReference>
<evidence type="ECO:0000256" key="2">
    <source>
        <dbReference type="ARBA" id="ARBA00022741"/>
    </source>
</evidence>
<evidence type="ECO:0000313" key="5">
    <source>
        <dbReference type="Proteomes" id="UP000217736"/>
    </source>
</evidence>
<dbReference type="SUPFAM" id="SSF52540">
    <property type="entry name" value="P-loop containing nucleoside triphosphate hydrolases"/>
    <property type="match status" value="1"/>
</dbReference>
<evidence type="ECO:0000256" key="1">
    <source>
        <dbReference type="ARBA" id="ARBA00022448"/>
    </source>
</evidence>
<organism evidence="4 5">
    <name type="scientific">Mycobacterium shigaense</name>
    <dbReference type="NCBI Taxonomy" id="722731"/>
    <lineage>
        <taxon>Bacteria</taxon>
        <taxon>Bacillati</taxon>
        <taxon>Actinomycetota</taxon>
        <taxon>Actinomycetes</taxon>
        <taxon>Mycobacteriales</taxon>
        <taxon>Mycobacteriaceae</taxon>
        <taxon>Mycobacterium</taxon>
        <taxon>Mycobacterium simiae complex</taxon>
    </lineage>
</organism>
<sequence>MTSTGAAPARVSLRGVNRTFGSHTVLHEVDVEIEPGEVVALLGSSGSGKSTLLRLIAGLDQPSDGWIEIDGDGVRGIDPRCAVVFQEPRLLPWRTLAGNVEYGLPPGTQRAKGTDAVQHWLDIVGLGDFGSHYPRQVSGGMAQRAGLARALARRPGVLLLDEPLAALDALTRLRMQDLLDEVQQETGTTTVLVTHDVDEAVILADRVLILRASDGAATGGARIAATSDIAIPKPRDRADPRIAALRDQLLDELGVPRRSSDSLRNAVKEDTNVS</sequence>
<keyword evidence="3" id="KW-0067">ATP-binding</keyword>
<dbReference type="InterPro" id="IPR050166">
    <property type="entry name" value="ABC_transporter_ATP-bind"/>
</dbReference>
<dbReference type="Proteomes" id="UP000217736">
    <property type="component" value="Chromosome"/>
</dbReference>
<dbReference type="Pfam" id="PF00005">
    <property type="entry name" value="ABC_tran"/>
    <property type="match status" value="1"/>
</dbReference>
<dbReference type="InterPro" id="IPR003593">
    <property type="entry name" value="AAA+_ATPase"/>
</dbReference>
<dbReference type="GO" id="GO:0005524">
    <property type="term" value="F:ATP binding"/>
    <property type="evidence" value="ECO:0007669"/>
    <property type="project" value="UniProtKB-KW"/>
</dbReference>
<dbReference type="EMBL" id="AP018164">
    <property type="protein sequence ID" value="BAX90294.1"/>
    <property type="molecule type" value="Genomic_DNA"/>
</dbReference>
<keyword evidence="1" id="KW-0813">Transport</keyword>
<accession>A0A1Z4EBG6</accession>
<dbReference type="GO" id="GO:0016887">
    <property type="term" value="F:ATP hydrolysis activity"/>
    <property type="evidence" value="ECO:0007669"/>
    <property type="project" value="InterPro"/>
</dbReference>
<gene>
    <name evidence="4" type="ORF">MSG_00127</name>
</gene>
<protein>
    <submittedName>
        <fullName evidence="4">ABC transporter</fullName>
    </submittedName>
</protein>
<dbReference type="PANTHER" id="PTHR42788">
    <property type="entry name" value="TAURINE IMPORT ATP-BINDING PROTEIN-RELATED"/>
    <property type="match status" value="1"/>
</dbReference>
<dbReference type="KEGG" id="mshg:MSG_00127"/>
<dbReference type="AlphaFoldDB" id="A0A1Z4EBG6"/>
<dbReference type="InterPro" id="IPR017871">
    <property type="entry name" value="ABC_transporter-like_CS"/>
</dbReference>
<dbReference type="Gene3D" id="3.40.50.300">
    <property type="entry name" value="P-loop containing nucleotide triphosphate hydrolases"/>
    <property type="match status" value="1"/>
</dbReference>